<dbReference type="EMBL" id="UOGD01000064">
    <property type="protein sequence ID" value="VAX16871.1"/>
    <property type="molecule type" value="Genomic_DNA"/>
</dbReference>
<dbReference type="SUPFAM" id="SSF56925">
    <property type="entry name" value="OMPA-like"/>
    <property type="match status" value="1"/>
</dbReference>
<organism evidence="1">
    <name type="scientific">hydrothermal vent metagenome</name>
    <dbReference type="NCBI Taxonomy" id="652676"/>
    <lineage>
        <taxon>unclassified sequences</taxon>
        <taxon>metagenomes</taxon>
        <taxon>ecological metagenomes</taxon>
    </lineage>
</organism>
<evidence type="ECO:0000313" key="1">
    <source>
        <dbReference type="EMBL" id="VAX16871.1"/>
    </source>
</evidence>
<evidence type="ECO:0008006" key="2">
    <source>
        <dbReference type="Google" id="ProtNLM"/>
    </source>
</evidence>
<sequence length="206" mass="23143">MRMKYLIIALMFLSVNIFAQDFLGVLSYNTALPMGKTGDYISDFSWKGFSFEGRSFTNRNWSFGGIFGWNIFDAKITDLIQIDNGDKGITVKGTQLRYVNSFPIMATGHYYFGKRKNSLRPFLGVGVGTYYIIQRFDIGVFRREVSNWHFGLAPEAGVLLALSRNTSLILSVKYNYAFSAGKTVYGSTDNSQSYLGFNIGLAFAGY</sequence>
<reference evidence="1" key="1">
    <citation type="submission" date="2018-06" db="EMBL/GenBank/DDBJ databases">
        <authorList>
            <person name="Zhirakovskaya E."/>
        </authorList>
    </citation>
    <scope>NUCLEOTIDE SEQUENCE</scope>
</reference>
<dbReference type="AlphaFoldDB" id="A0A3B1BQN8"/>
<accession>A0A3B1BQN8</accession>
<dbReference type="Gene3D" id="2.40.160.20">
    <property type="match status" value="1"/>
</dbReference>
<name>A0A3B1BQN8_9ZZZZ</name>
<proteinExistence type="predicted"/>
<gene>
    <name evidence="1" type="ORF">MNBD_IGNAVI01-1558</name>
</gene>
<protein>
    <recommendedName>
        <fullName evidence="2">Outer membrane protein beta-barrel domain-containing protein</fullName>
    </recommendedName>
</protein>
<dbReference type="InterPro" id="IPR011250">
    <property type="entry name" value="OMP/PagP_B-barrel"/>
</dbReference>